<dbReference type="InterPro" id="IPR011251">
    <property type="entry name" value="Luciferase-like_dom"/>
</dbReference>
<evidence type="ECO:0000256" key="3">
    <source>
        <dbReference type="ARBA" id="ARBA00023002"/>
    </source>
</evidence>
<dbReference type="InterPro" id="IPR036661">
    <property type="entry name" value="Luciferase-like_sf"/>
</dbReference>
<evidence type="ECO:0000313" key="7">
    <source>
        <dbReference type="Proteomes" id="UP000552097"/>
    </source>
</evidence>
<dbReference type="SUPFAM" id="SSF51679">
    <property type="entry name" value="Bacterial luciferase-like"/>
    <property type="match status" value="1"/>
</dbReference>
<feature type="domain" description="Luciferase-like" evidence="5">
    <location>
        <begin position="21"/>
        <end position="234"/>
    </location>
</feature>
<dbReference type="GO" id="GO:0008726">
    <property type="term" value="F:alkanesulfonate monooxygenase activity"/>
    <property type="evidence" value="ECO:0007669"/>
    <property type="project" value="TreeGrafter"/>
</dbReference>
<evidence type="ECO:0000256" key="2">
    <source>
        <dbReference type="ARBA" id="ARBA00022643"/>
    </source>
</evidence>
<evidence type="ECO:0000259" key="5">
    <source>
        <dbReference type="Pfam" id="PF00296"/>
    </source>
</evidence>
<keyword evidence="4 6" id="KW-0503">Monooxygenase</keyword>
<dbReference type="InterPro" id="IPR050172">
    <property type="entry name" value="SsuD_RutA_monooxygenase"/>
</dbReference>
<dbReference type="Gene3D" id="3.20.20.30">
    <property type="entry name" value="Luciferase-like domain"/>
    <property type="match status" value="1"/>
</dbReference>
<dbReference type="AlphaFoldDB" id="A0A7W9M4G8"/>
<keyword evidence="3" id="KW-0560">Oxidoreductase</keyword>
<name>A0A7W9M4G8_9PSEU</name>
<protein>
    <submittedName>
        <fullName evidence="6">Alkanesulfonate monooxygenase SsuD/methylene tetrahydromethanopterin reductase-like flavin-dependent oxidoreductase (Luciferase family)</fullName>
    </submittedName>
</protein>
<gene>
    <name evidence="6" type="ORF">F4560_006722</name>
</gene>
<evidence type="ECO:0000313" key="6">
    <source>
        <dbReference type="EMBL" id="MBB5806954.1"/>
    </source>
</evidence>
<keyword evidence="2" id="KW-0288">FMN</keyword>
<organism evidence="6 7">
    <name type="scientific">Saccharothrix ecbatanensis</name>
    <dbReference type="NCBI Taxonomy" id="1105145"/>
    <lineage>
        <taxon>Bacteria</taxon>
        <taxon>Bacillati</taxon>
        <taxon>Actinomycetota</taxon>
        <taxon>Actinomycetes</taxon>
        <taxon>Pseudonocardiales</taxon>
        <taxon>Pseudonocardiaceae</taxon>
        <taxon>Saccharothrix</taxon>
    </lineage>
</organism>
<evidence type="ECO:0000256" key="1">
    <source>
        <dbReference type="ARBA" id="ARBA00022630"/>
    </source>
</evidence>
<keyword evidence="1" id="KW-0285">Flavoprotein</keyword>
<dbReference type="Pfam" id="PF00296">
    <property type="entry name" value="Bac_luciferase"/>
    <property type="match status" value="1"/>
</dbReference>
<keyword evidence="7" id="KW-1185">Reference proteome</keyword>
<comment type="caution">
    <text evidence="6">The sequence shown here is derived from an EMBL/GenBank/DDBJ whole genome shotgun (WGS) entry which is preliminary data.</text>
</comment>
<dbReference type="PANTHER" id="PTHR42847">
    <property type="entry name" value="ALKANESULFONATE MONOOXYGENASE"/>
    <property type="match status" value="1"/>
</dbReference>
<evidence type="ECO:0000256" key="4">
    <source>
        <dbReference type="ARBA" id="ARBA00023033"/>
    </source>
</evidence>
<sequence>MRTGIVILPEHRWWMAEHKWKAAEEYGFHYAWTYDHMGWRSLVDGPWFGAVPTLAAAASVTRKIRLGTLVASPNFRHPVPFARDLLALDDLTDGRFTLGVGAGGVGYDTEVMGDTALDIRQGPRSRQRRFEEFVGSLDMLLAQERTTFSGEYYEIRNARSAPGCVQRPRLPFVVAANGPKSMAVAARYGTGWVTTGPETDDEAEWWRGVARMTETFREVLAGIGRAKESIDFHLNADSCPVYSLTSVEHFRDVAGKARSLGFTDLITHWPRADGVYAGSEAVLEQVVTDVLPELVAGDTR</sequence>
<dbReference type="EMBL" id="JACHMO010000001">
    <property type="protein sequence ID" value="MBB5806954.1"/>
    <property type="molecule type" value="Genomic_DNA"/>
</dbReference>
<dbReference type="Proteomes" id="UP000552097">
    <property type="component" value="Unassembled WGS sequence"/>
</dbReference>
<accession>A0A7W9M4G8</accession>
<proteinExistence type="predicted"/>
<dbReference type="RefSeq" id="WP_184926885.1">
    <property type="nucleotide sequence ID" value="NZ_JACHMO010000001.1"/>
</dbReference>
<dbReference type="PANTHER" id="PTHR42847:SF4">
    <property type="entry name" value="ALKANESULFONATE MONOOXYGENASE-RELATED"/>
    <property type="match status" value="1"/>
</dbReference>
<dbReference type="GO" id="GO:0046306">
    <property type="term" value="P:alkanesulfonate catabolic process"/>
    <property type="evidence" value="ECO:0007669"/>
    <property type="project" value="TreeGrafter"/>
</dbReference>
<reference evidence="6 7" key="1">
    <citation type="submission" date="2020-08" db="EMBL/GenBank/DDBJ databases">
        <title>Sequencing the genomes of 1000 actinobacteria strains.</title>
        <authorList>
            <person name="Klenk H.-P."/>
        </authorList>
    </citation>
    <scope>NUCLEOTIDE SEQUENCE [LARGE SCALE GENOMIC DNA]</scope>
    <source>
        <strain evidence="6 7">DSM 45486</strain>
    </source>
</reference>